<feature type="compositionally biased region" description="Low complexity" evidence="1">
    <location>
        <begin position="37"/>
        <end position="64"/>
    </location>
</feature>
<accession>A0A150T699</accession>
<feature type="region of interest" description="Disordered" evidence="1">
    <location>
        <begin position="1"/>
        <end position="64"/>
    </location>
</feature>
<evidence type="ECO:0000313" key="2">
    <source>
        <dbReference type="EMBL" id="KYG00180.1"/>
    </source>
</evidence>
<dbReference type="Proteomes" id="UP000075635">
    <property type="component" value="Unassembled WGS sequence"/>
</dbReference>
<dbReference type="AlphaFoldDB" id="A0A150T699"/>
<comment type="caution">
    <text evidence="2">The sequence shown here is derived from an EMBL/GenBank/DDBJ whole genome shotgun (WGS) entry which is preliminary data.</text>
</comment>
<proteinExistence type="predicted"/>
<organism evidence="2 3">
    <name type="scientific">Sorangium cellulosum</name>
    <name type="common">Polyangium cellulosum</name>
    <dbReference type="NCBI Taxonomy" id="56"/>
    <lineage>
        <taxon>Bacteria</taxon>
        <taxon>Pseudomonadati</taxon>
        <taxon>Myxococcota</taxon>
        <taxon>Polyangia</taxon>
        <taxon>Polyangiales</taxon>
        <taxon>Polyangiaceae</taxon>
        <taxon>Sorangium</taxon>
    </lineage>
</organism>
<evidence type="ECO:0000313" key="3">
    <source>
        <dbReference type="Proteomes" id="UP000075635"/>
    </source>
</evidence>
<gene>
    <name evidence="2" type="ORF">BE17_23970</name>
</gene>
<sequence length="64" mass="6741">MKAAPAATEDDEDFYAMPKRQKPSFLRVLEERKKAAPVKTAAPAPQPGGAKPAGPCATAGCRPF</sequence>
<dbReference type="EMBL" id="JEMB01000019">
    <property type="protein sequence ID" value="KYG00180.1"/>
    <property type="molecule type" value="Genomic_DNA"/>
</dbReference>
<name>A0A150T699_SORCE</name>
<reference evidence="2 3" key="1">
    <citation type="submission" date="2014-02" db="EMBL/GenBank/DDBJ databases">
        <title>The small core and large imbalanced accessory genome model reveals a collaborative survival strategy of Sorangium cellulosum strains in nature.</title>
        <authorList>
            <person name="Han K."/>
            <person name="Peng R."/>
            <person name="Blom J."/>
            <person name="Li Y.-Z."/>
        </authorList>
    </citation>
    <scope>NUCLEOTIDE SEQUENCE [LARGE SCALE GENOMIC DNA]</scope>
    <source>
        <strain evidence="2 3">So0011-07</strain>
    </source>
</reference>
<protein>
    <submittedName>
        <fullName evidence="2">Uncharacterized protein</fullName>
    </submittedName>
</protein>
<evidence type="ECO:0000256" key="1">
    <source>
        <dbReference type="SAM" id="MobiDB-lite"/>
    </source>
</evidence>